<accession>A0A923LXS6</accession>
<dbReference type="Proteomes" id="UP000606499">
    <property type="component" value="Unassembled WGS sequence"/>
</dbReference>
<dbReference type="AlphaFoldDB" id="A0A923LXS6"/>
<comment type="caution">
    <text evidence="1">The sequence shown here is derived from an EMBL/GenBank/DDBJ whole genome shotgun (WGS) entry which is preliminary data.</text>
</comment>
<gene>
    <name evidence="1" type="ORF">H8S45_14510</name>
</gene>
<keyword evidence="2" id="KW-1185">Reference proteome</keyword>
<evidence type="ECO:0000313" key="2">
    <source>
        <dbReference type="Proteomes" id="UP000606499"/>
    </source>
</evidence>
<protein>
    <submittedName>
        <fullName evidence="1">Uncharacterized protein</fullName>
    </submittedName>
</protein>
<organism evidence="1 2">
    <name type="scientific">Agathobaculum faecis</name>
    <dbReference type="NCBI Taxonomy" id="2763013"/>
    <lineage>
        <taxon>Bacteria</taxon>
        <taxon>Bacillati</taxon>
        <taxon>Bacillota</taxon>
        <taxon>Clostridia</taxon>
        <taxon>Eubacteriales</taxon>
        <taxon>Butyricicoccaceae</taxon>
        <taxon>Agathobaculum</taxon>
    </lineage>
</organism>
<dbReference type="EMBL" id="JACOPL010000022">
    <property type="protein sequence ID" value="MBC5726663.1"/>
    <property type="molecule type" value="Genomic_DNA"/>
</dbReference>
<proteinExistence type="predicted"/>
<reference evidence="1" key="1">
    <citation type="submission" date="2020-08" db="EMBL/GenBank/DDBJ databases">
        <title>Genome public.</title>
        <authorList>
            <person name="Liu C."/>
            <person name="Sun Q."/>
        </authorList>
    </citation>
    <scope>NUCLEOTIDE SEQUENCE</scope>
    <source>
        <strain evidence="1">NSJ-28</strain>
    </source>
</reference>
<dbReference type="RefSeq" id="WP_186950378.1">
    <property type="nucleotide sequence ID" value="NZ_JACOPL010000022.1"/>
</dbReference>
<evidence type="ECO:0000313" key="1">
    <source>
        <dbReference type="EMBL" id="MBC5726663.1"/>
    </source>
</evidence>
<sequence>MKNIGWTAERQQAIWLDWWKIYAGRVIDTMPMHLSAKTITELKKWSESAAWEKTAALFSALGGNENIEKAGLLDEQFIRKVKDHLSELKKILEADHEVSE</sequence>
<name>A0A923LXS6_9FIRM</name>